<protein>
    <recommendedName>
        <fullName evidence="2">Peptidase S8/S53 domain-containing protein</fullName>
    </recommendedName>
</protein>
<name>A0A382ILX5_9ZZZZ</name>
<reference evidence="3" key="1">
    <citation type="submission" date="2018-05" db="EMBL/GenBank/DDBJ databases">
        <authorList>
            <person name="Lanie J.A."/>
            <person name="Ng W.-L."/>
            <person name="Kazmierczak K.M."/>
            <person name="Andrzejewski T.M."/>
            <person name="Davidsen T.M."/>
            <person name="Wayne K.J."/>
            <person name="Tettelin H."/>
            <person name="Glass J.I."/>
            <person name="Rusch D."/>
            <person name="Podicherti R."/>
            <person name="Tsui H.-C.T."/>
            <person name="Winkler M.E."/>
        </authorList>
    </citation>
    <scope>NUCLEOTIDE SEQUENCE</scope>
</reference>
<sequence>FNLKHTAITHIDVIDQYDFVNDDNDTSDQFNQDDLKQDEHGSIVLGILAGLAPEKLIGLAYQASFLLAKTEKISENGQEFERVIEEDWCIEGIEWLEEKGVDLINCSLGYSDWYNFRDLNGQTSKLTIAADLATEKGILMVVAAGNQGTVLGERITVPADGFKVLAIGAVNRNQSVSWFSSKGPTYDGRIKPDFVALGNQVTSIIPNTRSGFSSDNRGTSLSCAVAAGAISLLLQAFPKATTDQITSVLRATAKNANNPNNSYGYGLIQARSAFEVLLDQFGHTGDMLDPISIQPLMNLKPVTWGKLKPSFELHQNFPNPFNAETWIPFRLGIGGEIKLSIYSSNGSLIQTINVGRLEPGNYTSRQQAIYWNGRNYLGEDVVSGIYFCVLQVLGESTQTNQLTLLK</sequence>
<dbReference type="Gene3D" id="2.60.40.4070">
    <property type="match status" value="1"/>
</dbReference>
<gene>
    <name evidence="3" type="ORF">METZ01_LOCUS253524</name>
</gene>
<accession>A0A382ILX5</accession>
<feature type="non-terminal residue" evidence="3">
    <location>
        <position position="1"/>
    </location>
</feature>
<dbReference type="InterPro" id="IPR036852">
    <property type="entry name" value="Peptidase_S8/S53_dom_sf"/>
</dbReference>
<dbReference type="Gene3D" id="3.40.50.200">
    <property type="entry name" value="Peptidase S8/S53 domain"/>
    <property type="match status" value="1"/>
</dbReference>
<dbReference type="SUPFAM" id="SSF52743">
    <property type="entry name" value="Subtilisin-like"/>
    <property type="match status" value="1"/>
</dbReference>
<proteinExistence type="inferred from homology"/>
<dbReference type="InterPro" id="IPR050131">
    <property type="entry name" value="Peptidase_S8_subtilisin-like"/>
</dbReference>
<evidence type="ECO:0000313" key="3">
    <source>
        <dbReference type="EMBL" id="SVC00670.1"/>
    </source>
</evidence>
<dbReference type="GO" id="GO:0004252">
    <property type="term" value="F:serine-type endopeptidase activity"/>
    <property type="evidence" value="ECO:0007669"/>
    <property type="project" value="InterPro"/>
</dbReference>
<dbReference type="Pfam" id="PF00082">
    <property type="entry name" value="Peptidase_S8"/>
    <property type="match status" value="1"/>
</dbReference>
<dbReference type="PANTHER" id="PTHR43806:SF67">
    <property type="entry name" value="EGF-LIKE DOMAIN-CONTAINING PROTEIN"/>
    <property type="match status" value="1"/>
</dbReference>
<dbReference type="GO" id="GO:0006508">
    <property type="term" value="P:proteolysis"/>
    <property type="evidence" value="ECO:0007669"/>
    <property type="project" value="InterPro"/>
</dbReference>
<dbReference type="PROSITE" id="PS51892">
    <property type="entry name" value="SUBTILASE"/>
    <property type="match status" value="1"/>
</dbReference>
<dbReference type="AlphaFoldDB" id="A0A382ILX5"/>
<feature type="domain" description="Peptidase S8/S53" evidence="2">
    <location>
        <begin position="14"/>
        <end position="266"/>
    </location>
</feature>
<dbReference type="InterPro" id="IPR000209">
    <property type="entry name" value="Peptidase_S8/S53_dom"/>
</dbReference>
<dbReference type="PANTHER" id="PTHR43806">
    <property type="entry name" value="PEPTIDASE S8"/>
    <property type="match status" value="1"/>
</dbReference>
<evidence type="ECO:0000256" key="1">
    <source>
        <dbReference type="ARBA" id="ARBA00011073"/>
    </source>
</evidence>
<organism evidence="3">
    <name type="scientific">marine metagenome</name>
    <dbReference type="NCBI Taxonomy" id="408172"/>
    <lineage>
        <taxon>unclassified sequences</taxon>
        <taxon>metagenomes</taxon>
        <taxon>ecological metagenomes</taxon>
    </lineage>
</organism>
<evidence type="ECO:0000259" key="2">
    <source>
        <dbReference type="Pfam" id="PF00082"/>
    </source>
</evidence>
<dbReference type="EMBL" id="UINC01068220">
    <property type="protein sequence ID" value="SVC00670.1"/>
    <property type="molecule type" value="Genomic_DNA"/>
</dbReference>
<comment type="similarity">
    <text evidence="1">Belongs to the peptidase S8 family.</text>
</comment>